<gene>
    <name evidence="1" type="primary">ORF155830</name>
</gene>
<proteinExistence type="predicted"/>
<name>A0A0B7B1B7_9EUPU</name>
<evidence type="ECO:0000313" key="1">
    <source>
        <dbReference type="EMBL" id="CEK86818.1"/>
    </source>
</evidence>
<sequence>DSFTVVDVQSCKGFATIFIIHKAHKEARSGAYFLDLAPKSQTVTENRCSENFHNILKCSENRCFSKSLKS</sequence>
<protein>
    <submittedName>
        <fullName evidence="1">Uncharacterized protein</fullName>
    </submittedName>
</protein>
<dbReference type="EMBL" id="HACG01039953">
    <property type="protein sequence ID" value="CEK86818.1"/>
    <property type="molecule type" value="Transcribed_RNA"/>
</dbReference>
<accession>A0A0B7B1B7</accession>
<organism evidence="1">
    <name type="scientific">Arion vulgaris</name>
    <dbReference type="NCBI Taxonomy" id="1028688"/>
    <lineage>
        <taxon>Eukaryota</taxon>
        <taxon>Metazoa</taxon>
        <taxon>Spiralia</taxon>
        <taxon>Lophotrochozoa</taxon>
        <taxon>Mollusca</taxon>
        <taxon>Gastropoda</taxon>
        <taxon>Heterobranchia</taxon>
        <taxon>Euthyneura</taxon>
        <taxon>Panpulmonata</taxon>
        <taxon>Eupulmonata</taxon>
        <taxon>Stylommatophora</taxon>
        <taxon>Helicina</taxon>
        <taxon>Arionoidea</taxon>
        <taxon>Arionidae</taxon>
        <taxon>Arion</taxon>
    </lineage>
</organism>
<dbReference type="AlphaFoldDB" id="A0A0B7B1B7"/>
<reference evidence="1" key="1">
    <citation type="submission" date="2014-12" db="EMBL/GenBank/DDBJ databases">
        <title>Insight into the proteome of Arion vulgaris.</title>
        <authorList>
            <person name="Aradska J."/>
            <person name="Bulat T."/>
            <person name="Smidak R."/>
            <person name="Sarate P."/>
            <person name="Gangsoo J."/>
            <person name="Sialana F."/>
            <person name="Bilban M."/>
            <person name="Lubec G."/>
        </authorList>
    </citation>
    <scope>NUCLEOTIDE SEQUENCE</scope>
    <source>
        <tissue evidence="1">Skin</tissue>
    </source>
</reference>
<feature type="non-terminal residue" evidence="1">
    <location>
        <position position="1"/>
    </location>
</feature>